<sequence length="536" mass="61591">KEYSEWIESTNQHYQAICEKNGFLPSQSQQLQRFYFQYFLKPLTDLGKTAVFFVDAMRYEVGELLKTKLEENSLKPTIHAIYAELPTITSVGMNALVPTEMNGELEPLIDKDQKSIRGFKTGNRNVSSIDERRLILKEISKRHVEWINLEELHKNFKSNVSRAKSADLLVIHSLIIDKAGEEGFLDSGFDFFEDTISKIKISIEQLREIGYENFSIVSDHGFIQYDTSSEYSRSNSVIPSNFKGARRYVIQEDRINSQVYSRVDMSSIRYKSAPLDLVFLREPKIFKNAPANKGFFHGGNSMQERIIPVITLRSEKKIEDMPNNISYDIVAEIFLGKGRHRLDLQLNSKQEDVLFKQNQELLIELDSVENAKLRIISSNSLKFDNNEIIIKPNVKYTIEFEIVTSSKLVFQEKASVKIWSPILKSKILPWISQIKVPLSSSSFKNEDASEIETPNRNLSLPSELEVDVEIVLSALIKNPQKMLTEVGITRIFDDSRRSARAVRMFSNFLQNRGNELDFTIHIEHGAEGKIFRIGKK</sequence>
<dbReference type="EMBL" id="RQFD01000019">
    <property type="protein sequence ID" value="TGK45944.1"/>
    <property type="molecule type" value="Genomic_DNA"/>
</dbReference>
<evidence type="ECO:0000313" key="2">
    <source>
        <dbReference type="Proteomes" id="UP000297617"/>
    </source>
</evidence>
<organism evidence="1 2">
    <name type="scientific">Leptospira bouyouniensis</name>
    <dbReference type="NCBI Taxonomy" id="2484911"/>
    <lineage>
        <taxon>Bacteria</taxon>
        <taxon>Pseudomonadati</taxon>
        <taxon>Spirochaetota</taxon>
        <taxon>Spirochaetia</taxon>
        <taxon>Leptospirales</taxon>
        <taxon>Leptospiraceae</taxon>
        <taxon>Leptospira</taxon>
    </lineage>
</organism>
<dbReference type="RefSeq" id="WP_135755021.1">
    <property type="nucleotide sequence ID" value="NZ_RQFD01000019.1"/>
</dbReference>
<feature type="non-terminal residue" evidence="1">
    <location>
        <position position="1"/>
    </location>
</feature>
<reference evidence="2" key="1">
    <citation type="journal article" date="2019" name="PLoS Negl. Trop. Dis.">
        <title>Revisiting the worldwide diversity of Leptospira species in the environment.</title>
        <authorList>
            <person name="Vincent A.T."/>
            <person name="Schiettekatte O."/>
            <person name="Bourhy P."/>
            <person name="Veyrier F.J."/>
            <person name="Picardeau M."/>
        </authorList>
    </citation>
    <scope>NUCLEOTIDE SEQUENCE [LARGE SCALE GENOMIC DNA]</scope>
    <source>
        <strain evidence="2">201800295</strain>
    </source>
</reference>
<keyword evidence="2" id="KW-1185">Reference proteome</keyword>
<accession>A0ABY2L2W0</accession>
<gene>
    <name evidence="1" type="ORF">EHQ10_18760</name>
</gene>
<dbReference type="Pfam" id="PF08665">
    <property type="entry name" value="PglZ"/>
    <property type="match status" value="1"/>
</dbReference>
<comment type="caution">
    <text evidence="1">The sequence shown here is derived from an EMBL/GenBank/DDBJ whole genome shotgun (WGS) entry which is preliminary data.</text>
</comment>
<protein>
    <submittedName>
        <fullName evidence="1">PglZ domain-containing protein</fullName>
    </submittedName>
</protein>
<name>A0ABY2L2W0_9LEPT</name>
<evidence type="ECO:0000313" key="1">
    <source>
        <dbReference type="EMBL" id="TGK45944.1"/>
    </source>
</evidence>
<dbReference type="Proteomes" id="UP000297617">
    <property type="component" value="Unassembled WGS sequence"/>
</dbReference>
<proteinExistence type="predicted"/>